<keyword evidence="9 12" id="KW-0063">Aspartyl esterase</keyword>
<dbReference type="AlphaFoldDB" id="A0ABD3E071"/>
<evidence type="ECO:0000313" key="15">
    <source>
        <dbReference type="Proteomes" id="UP001632038"/>
    </source>
</evidence>
<dbReference type="GO" id="GO:0030599">
    <property type="term" value="F:pectinesterase activity"/>
    <property type="evidence" value="ECO:0007669"/>
    <property type="project" value="UniProtKB-UniRule"/>
</dbReference>
<gene>
    <name evidence="14" type="ORF">CASFOL_008517</name>
</gene>
<dbReference type="EC" id="3.1.1.11" evidence="4 12"/>
<keyword evidence="8 12" id="KW-0378">Hydrolase</keyword>
<comment type="subcellular location">
    <subcellularLocation>
        <location evidence="1">Secreted</location>
        <location evidence="1">Cell wall</location>
    </subcellularLocation>
</comment>
<feature type="signal peptide" evidence="12">
    <location>
        <begin position="1"/>
        <end position="26"/>
    </location>
</feature>
<dbReference type="Gene3D" id="2.160.20.10">
    <property type="entry name" value="Single-stranded right-handed beta-helix, Pectin lyase-like"/>
    <property type="match status" value="1"/>
</dbReference>
<feature type="domain" description="Pectinesterase catalytic" evidence="13">
    <location>
        <begin position="72"/>
        <end position="358"/>
    </location>
</feature>
<comment type="similarity">
    <text evidence="3">Belongs to the pectinesterase family.</text>
</comment>
<dbReference type="PANTHER" id="PTHR31321">
    <property type="entry name" value="ACYL-COA THIOESTER HYDROLASE YBHC-RELATED"/>
    <property type="match status" value="1"/>
</dbReference>
<dbReference type="FunFam" id="2.160.20.10:FF:000008">
    <property type="entry name" value="Pectinesterase"/>
    <property type="match status" value="1"/>
</dbReference>
<dbReference type="InterPro" id="IPR033131">
    <property type="entry name" value="Pectinesterase_Asp_AS"/>
</dbReference>
<keyword evidence="15" id="KW-1185">Reference proteome</keyword>
<dbReference type="InterPro" id="IPR000070">
    <property type="entry name" value="Pectinesterase_cat"/>
</dbReference>
<proteinExistence type="inferred from homology"/>
<dbReference type="Pfam" id="PF01095">
    <property type="entry name" value="Pectinesterase"/>
    <property type="match status" value="1"/>
</dbReference>
<dbReference type="EMBL" id="JAVIJP010000009">
    <property type="protein sequence ID" value="KAL3647549.1"/>
    <property type="molecule type" value="Genomic_DNA"/>
</dbReference>
<evidence type="ECO:0000256" key="3">
    <source>
        <dbReference type="ARBA" id="ARBA00008891"/>
    </source>
</evidence>
<keyword evidence="6" id="KW-0964">Secreted</keyword>
<organism evidence="14 15">
    <name type="scientific">Castilleja foliolosa</name>
    <dbReference type="NCBI Taxonomy" id="1961234"/>
    <lineage>
        <taxon>Eukaryota</taxon>
        <taxon>Viridiplantae</taxon>
        <taxon>Streptophyta</taxon>
        <taxon>Embryophyta</taxon>
        <taxon>Tracheophyta</taxon>
        <taxon>Spermatophyta</taxon>
        <taxon>Magnoliopsida</taxon>
        <taxon>eudicotyledons</taxon>
        <taxon>Gunneridae</taxon>
        <taxon>Pentapetalae</taxon>
        <taxon>asterids</taxon>
        <taxon>lamiids</taxon>
        <taxon>Lamiales</taxon>
        <taxon>Orobanchaceae</taxon>
        <taxon>Pedicularideae</taxon>
        <taxon>Castillejinae</taxon>
        <taxon>Castilleja</taxon>
    </lineage>
</organism>
<feature type="active site" evidence="11">
    <location>
        <position position="223"/>
    </location>
</feature>
<evidence type="ECO:0000256" key="8">
    <source>
        <dbReference type="ARBA" id="ARBA00022801"/>
    </source>
</evidence>
<evidence type="ECO:0000256" key="9">
    <source>
        <dbReference type="ARBA" id="ARBA00023085"/>
    </source>
</evidence>
<evidence type="ECO:0000256" key="1">
    <source>
        <dbReference type="ARBA" id="ARBA00004191"/>
    </source>
</evidence>
<dbReference type="PANTHER" id="PTHR31321:SF87">
    <property type="entry name" value="PECTINESTERASE 63-RELATED"/>
    <property type="match status" value="1"/>
</dbReference>
<evidence type="ECO:0000256" key="2">
    <source>
        <dbReference type="ARBA" id="ARBA00005184"/>
    </source>
</evidence>
<evidence type="ECO:0000256" key="11">
    <source>
        <dbReference type="PROSITE-ProRule" id="PRU10040"/>
    </source>
</evidence>
<evidence type="ECO:0000256" key="4">
    <source>
        <dbReference type="ARBA" id="ARBA00013229"/>
    </source>
</evidence>
<comment type="pathway">
    <text evidence="2 12">Glycan metabolism; pectin degradation; 2-dehydro-3-deoxy-D-gluconate from pectin: step 1/5.</text>
</comment>
<dbReference type="PROSITE" id="PS00503">
    <property type="entry name" value="PECTINESTERASE_2"/>
    <property type="match status" value="1"/>
</dbReference>
<evidence type="ECO:0000256" key="6">
    <source>
        <dbReference type="ARBA" id="ARBA00022525"/>
    </source>
</evidence>
<keyword evidence="5" id="KW-0134">Cell wall</keyword>
<evidence type="ECO:0000256" key="10">
    <source>
        <dbReference type="ARBA" id="ARBA00047928"/>
    </source>
</evidence>
<comment type="catalytic activity">
    <reaction evidence="10 12">
        <text>[(1-&gt;4)-alpha-D-galacturonosyl methyl ester](n) + n H2O = [(1-&gt;4)-alpha-D-galacturonosyl](n) + n methanol + n H(+)</text>
        <dbReference type="Rhea" id="RHEA:22380"/>
        <dbReference type="Rhea" id="RHEA-COMP:14570"/>
        <dbReference type="Rhea" id="RHEA-COMP:14573"/>
        <dbReference type="ChEBI" id="CHEBI:15377"/>
        <dbReference type="ChEBI" id="CHEBI:15378"/>
        <dbReference type="ChEBI" id="CHEBI:17790"/>
        <dbReference type="ChEBI" id="CHEBI:140522"/>
        <dbReference type="ChEBI" id="CHEBI:140523"/>
        <dbReference type="EC" id="3.1.1.11"/>
    </reaction>
</comment>
<name>A0ABD3E071_9LAMI</name>
<comment type="caution">
    <text evidence="14">The sequence shown here is derived from an EMBL/GenBank/DDBJ whole genome shotgun (WGS) entry which is preliminary data.</text>
</comment>
<evidence type="ECO:0000256" key="7">
    <source>
        <dbReference type="ARBA" id="ARBA00022729"/>
    </source>
</evidence>
<evidence type="ECO:0000256" key="12">
    <source>
        <dbReference type="RuleBase" id="RU000589"/>
    </source>
</evidence>
<evidence type="ECO:0000256" key="5">
    <source>
        <dbReference type="ARBA" id="ARBA00022512"/>
    </source>
</evidence>
<evidence type="ECO:0000259" key="13">
    <source>
        <dbReference type="Pfam" id="PF01095"/>
    </source>
</evidence>
<dbReference type="GO" id="GO:0045490">
    <property type="term" value="P:pectin catabolic process"/>
    <property type="evidence" value="ECO:0007669"/>
    <property type="project" value="UniProtKB-UniRule"/>
</dbReference>
<dbReference type="InterPro" id="IPR011050">
    <property type="entry name" value="Pectin_lyase_fold/virulence"/>
</dbReference>
<sequence length="368" mass="39814">MALKMLIITLEALMVTILLFSPIVLCIDDEPIPADVSQLNSWFDSQIVAGGVRTSSVEPPLAAAEVKATVIKVRADGGGDFKTITDAVKSVPAGNQKRVVISIGPGNYTEKVRIERNKPFITFHGDPQNPPVLVYGGTALKYGTVDSATLIVESDFFSAVNLKVVNSALRPDGVRKGAQAAALRISGNGASFYNCGFYGYQDTICDDKGKHFFKDCYIEGTVDFIFGSGTSLYLNSEIHVIPGDKMAMITAHARTTSEENTGYVFVHCKVTGPGPAVAYLGRSWFPSPRVVFAFSELGEAVHPEGWSDNKQPSTDSTVYFGEYNNKGPGANWEKRAPFAKKLSDVDVKPFISLAFVEGSKWLLPPVKV</sequence>
<reference evidence="15" key="1">
    <citation type="journal article" date="2024" name="IScience">
        <title>Strigolactones Initiate the Formation of Haustorium-like Structures in Castilleja.</title>
        <authorList>
            <person name="Buerger M."/>
            <person name="Peterson D."/>
            <person name="Chory J."/>
        </authorList>
    </citation>
    <scope>NUCLEOTIDE SEQUENCE [LARGE SCALE GENOMIC DNA]</scope>
</reference>
<dbReference type="Proteomes" id="UP001632038">
    <property type="component" value="Unassembled WGS sequence"/>
</dbReference>
<protein>
    <recommendedName>
        <fullName evidence="4 12">Pectinesterase</fullName>
        <ecNumber evidence="4 12">3.1.1.11</ecNumber>
    </recommendedName>
</protein>
<dbReference type="SUPFAM" id="SSF51126">
    <property type="entry name" value="Pectin lyase-like"/>
    <property type="match status" value="1"/>
</dbReference>
<feature type="chain" id="PRO_5044533924" description="Pectinesterase" evidence="12">
    <location>
        <begin position="27"/>
        <end position="368"/>
    </location>
</feature>
<keyword evidence="7 12" id="KW-0732">Signal</keyword>
<evidence type="ECO:0000313" key="14">
    <source>
        <dbReference type="EMBL" id="KAL3647549.1"/>
    </source>
</evidence>
<dbReference type="GO" id="GO:0042545">
    <property type="term" value="P:cell wall modification"/>
    <property type="evidence" value="ECO:0007669"/>
    <property type="project" value="UniProtKB-UniRule"/>
</dbReference>
<accession>A0ABD3E071</accession>
<dbReference type="InterPro" id="IPR012334">
    <property type="entry name" value="Pectin_lyas_fold"/>
</dbReference>